<comment type="caution">
    <text evidence="1">The sequence shown here is derived from an EMBL/GenBank/DDBJ whole genome shotgun (WGS) entry which is preliminary data.</text>
</comment>
<name>A0ABT3AQ08_9RHOB</name>
<evidence type="ECO:0000313" key="2">
    <source>
        <dbReference type="Proteomes" id="UP001320899"/>
    </source>
</evidence>
<dbReference type="Proteomes" id="UP001320899">
    <property type="component" value="Unassembled WGS sequence"/>
</dbReference>
<dbReference type="EMBL" id="JAOWLB010000021">
    <property type="protein sequence ID" value="MCV2890775.1"/>
    <property type="molecule type" value="Genomic_DNA"/>
</dbReference>
<dbReference type="RefSeq" id="WP_263830391.1">
    <property type="nucleotide sequence ID" value="NZ_JAOWLB010000021.1"/>
</dbReference>
<accession>A0ABT3AQ08</accession>
<evidence type="ECO:0000313" key="1">
    <source>
        <dbReference type="EMBL" id="MCV2890775.1"/>
    </source>
</evidence>
<gene>
    <name evidence="1" type="ORF">OE747_20775</name>
</gene>
<organism evidence="1 2">
    <name type="scientific">Ruegeria aquimaris</name>
    <dbReference type="NCBI Taxonomy" id="2984333"/>
    <lineage>
        <taxon>Bacteria</taxon>
        <taxon>Pseudomonadati</taxon>
        <taxon>Pseudomonadota</taxon>
        <taxon>Alphaproteobacteria</taxon>
        <taxon>Rhodobacterales</taxon>
        <taxon>Roseobacteraceae</taxon>
        <taxon>Ruegeria</taxon>
    </lineage>
</organism>
<reference evidence="1 2" key="1">
    <citation type="submission" date="2022-10" db="EMBL/GenBank/DDBJ databases">
        <title>Ruegeria sp. nov., isolated from ocean surface sediments.</title>
        <authorList>
            <person name="He W."/>
            <person name="Xue H.-P."/>
            <person name="Zhang D.-F."/>
        </authorList>
    </citation>
    <scope>NUCLEOTIDE SEQUENCE [LARGE SCALE GENOMIC DNA]</scope>
    <source>
        <strain evidence="1 2">XHP0148</strain>
    </source>
</reference>
<keyword evidence="2" id="KW-1185">Reference proteome</keyword>
<proteinExistence type="predicted"/>
<sequence length="256" mass="28226">MPPEYKVRCLPPVTRSGGDEVLRFDLDGEERAISLKISQLTQRMVAGLPDRTLDLLELAALVYAVDSSVSRGGLALQNMGAKWHRRFHIEMAVRDLAFWEQSDVSAALEELLAFLSGDTFTFTFGVRQHSDAERNRFFKFGEESAWSADRILMFSGGLDSYAGALEETVRQGFSVALVSHASSTKIERVQKDLLAALRAKLNPDLFRHVPVRMQMVGGVKEGSHRSRSFLFAILGAVTAFGFVRTAVQKSATVAAG</sequence>
<protein>
    <submittedName>
        <fullName evidence="1">Uncharacterized protein</fullName>
    </submittedName>
</protein>